<dbReference type="AlphaFoldDB" id="A0A1R2AX63"/>
<feature type="domain" description="Ribosomal protein eL8/eL30/eS12/Gadd45" evidence="1">
    <location>
        <begin position="172"/>
        <end position="266"/>
    </location>
</feature>
<dbReference type="GO" id="GO:0005739">
    <property type="term" value="C:mitochondrion"/>
    <property type="evidence" value="ECO:0007669"/>
    <property type="project" value="TreeGrafter"/>
</dbReference>
<name>A0A1R2AX63_9CILI</name>
<evidence type="ECO:0000313" key="2">
    <source>
        <dbReference type="EMBL" id="OMJ69119.1"/>
    </source>
</evidence>
<dbReference type="GO" id="GO:0043021">
    <property type="term" value="F:ribonucleoprotein complex binding"/>
    <property type="evidence" value="ECO:0007669"/>
    <property type="project" value="TreeGrafter"/>
</dbReference>
<gene>
    <name evidence="2" type="ORF">SteCoe_33240</name>
</gene>
<protein>
    <recommendedName>
        <fullName evidence="1">Ribosomal protein eL8/eL30/eS12/Gadd45 domain-containing protein</fullName>
    </recommendedName>
</protein>
<accession>A0A1R2AX63</accession>
<dbReference type="InterPro" id="IPR040051">
    <property type="entry name" value="SECISBP2"/>
</dbReference>
<keyword evidence="3" id="KW-1185">Reference proteome</keyword>
<evidence type="ECO:0000313" key="3">
    <source>
        <dbReference type="Proteomes" id="UP000187209"/>
    </source>
</evidence>
<sequence>MEFNPNPSAAEFTLNPNAEVFNFNFNAAEFKPAVKSNWIAKSTLFDYIKPSNKQKKGVGNDKKVNEKVFKDPNKMIKAHIVQDGQIVTAKIPKKDLYSGAYEVVPRKISKLKQIIKENRVEEGIAPNQRPLCSEYIPREYVNQVLTQDLDAAIQELLEKLIFYYQRKKAENTKKKVSKRYVKGFKECLKRCKDNSLKLLIMAPNIEKVESEGGLDFMVNELIEECAKNNIRVVFGLNMRSLGAVIINNATLLSVVGIVDYTAAEKLYEKVVKLAERNKKDFQGISFQPTTYYNLTQ</sequence>
<dbReference type="Proteomes" id="UP000187209">
    <property type="component" value="Unassembled WGS sequence"/>
</dbReference>
<dbReference type="InterPro" id="IPR029064">
    <property type="entry name" value="Ribosomal_eL30-like_sf"/>
</dbReference>
<dbReference type="GO" id="GO:0035368">
    <property type="term" value="F:selenocysteine insertion sequence binding"/>
    <property type="evidence" value="ECO:0007669"/>
    <property type="project" value="InterPro"/>
</dbReference>
<dbReference type="Gene3D" id="3.30.1330.30">
    <property type="match status" value="1"/>
</dbReference>
<reference evidence="2 3" key="1">
    <citation type="submission" date="2016-11" db="EMBL/GenBank/DDBJ databases">
        <title>The macronuclear genome of Stentor coeruleus: a giant cell with tiny introns.</title>
        <authorList>
            <person name="Slabodnick M."/>
            <person name="Ruby J.G."/>
            <person name="Reiff S.B."/>
            <person name="Swart E.C."/>
            <person name="Gosai S."/>
            <person name="Prabakaran S."/>
            <person name="Witkowska E."/>
            <person name="Larue G.E."/>
            <person name="Fisher S."/>
            <person name="Freeman R.M."/>
            <person name="Gunawardena J."/>
            <person name="Chu W."/>
            <person name="Stover N.A."/>
            <person name="Gregory B.D."/>
            <person name="Nowacki M."/>
            <person name="Derisi J."/>
            <person name="Roy S.W."/>
            <person name="Marshall W.F."/>
            <person name="Sood P."/>
        </authorList>
    </citation>
    <scope>NUCLEOTIDE SEQUENCE [LARGE SCALE GENOMIC DNA]</scope>
    <source>
        <strain evidence="2">WM001</strain>
    </source>
</reference>
<dbReference type="EMBL" id="MPUH01001237">
    <property type="protein sequence ID" value="OMJ69119.1"/>
    <property type="molecule type" value="Genomic_DNA"/>
</dbReference>
<comment type="caution">
    <text evidence="2">The sequence shown here is derived from an EMBL/GenBank/DDBJ whole genome shotgun (WGS) entry which is preliminary data.</text>
</comment>
<dbReference type="GO" id="GO:1990904">
    <property type="term" value="C:ribonucleoprotein complex"/>
    <property type="evidence" value="ECO:0007669"/>
    <property type="project" value="TreeGrafter"/>
</dbReference>
<dbReference type="InterPro" id="IPR004038">
    <property type="entry name" value="Ribosomal_eL8/eL30/eS12/Gad45"/>
</dbReference>
<dbReference type="GO" id="GO:0003730">
    <property type="term" value="F:mRNA 3'-UTR binding"/>
    <property type="evidence" value="ECO:0007669"/>
    <property type="project" value="TreeGrafter"/>
</dbReference>
<dbReference type="SUPFAM" id="SSF55315">
    <property type="entry name" value="L30e-like"/>
    <property type="match status" value="1"/>
</dbReference>
<organism evidence="2 3">
    <name type="scientific">Stentor coeruleus</name>
    <dbReference type="NCBI Taxonomy" id="5963"/>
    <lineage>
        <taxon>Eukaryota</taxon>
        <taxon>Sar</taxon>
        <taxon>Alveolata</taxon>
        <taxon>Ciliophora</taxon>
        <taxon>Postciliodesmatophora</taxon>
        <taxon>Heterotrichea</taxon>
        <taxon>Heterotrichida</taxon>
        <taxon>Stentoridae</taxon>
        <taxon>Stentor</taxon>
    </lineage>
</organism>
<dbReference type="OrthoDB" id="263617at2759"/>
<dbReference type="Pfam" id="PF01248">
    <property type="entry name" value="Ribosomal_L7Ae"/>
    <property type="match status" value="1"/>
</dbReference>
<proteinExistence type="predicted"/>
<dbReference type="PANTHER" id="PTHR13284">
    <property type="entry name" value="GH01354P"/>
    <property type="match status" value="1"/>
</dbReference>
<dbReference type="PANTHER" id="PTHR13284:SF4">
    <property type="entry name" value="C2H2-TYPE DOMAIN-CONTAINING PROTEIN"/>
    <property type="match status" value="1"/>
</dbReference>
<evidence type="ECO:0000259" key="1">
    <source>
        <dbReference type="Pfam" id="PF01248"/>
    </source>
</evidence>